<feature type="domain" description="BHLH" evidence="6">
    <location>
        <begin position="174"/>
        <end position="223"/>
    </location>
</feature>
<dbReference type="SUPFAM" id="SSF47459">
    <property type="entry name" value="HLH, helix-loop-helix DNA-binding domain"/>
    <property type="match status" value="1"/>
</dbReference>
<dbReference type="InterPro" id="IPR031066">
    <property type="entry name" value="bHLH_ALC-like_plant"/>
</dbReference>
<accession>A0A8I6XG22</accession>
<evidence type="ECO:0000313" key="7">
    <source>
        <dbReference type="EnsemblPlants" id="HORVU.MOREX.r3.4HG0411230.1"/>
    </source>
</evidence>
<evidence type="ECO:0000256" key="2">
    <source>
        <dbReference type="ARBA" id="ARBA00023015"/>
    </source>
</evidence>
<evidence type="ECO:0000256" key="4">
    <source>
        <dbReference type="ARBA" id="ARBA00023163"/>
    </source>
</evidence>
<proteinExistence type="inferred from homology"/>
<evidence type="ECO:0000256" key="1">
    <source>
        <dbReference type="ARBA" id="ARBA00005510"/>
    </source>
</evidence>
<dbReference type="Pfam" id="PF00010">
    <property type="entry name" value="HLH"/>
    <property type="match status" value="1"/>
</dbReference>
<organism evidence="7 8">
    <name type="scientific">Hordeum vulgare subsp. vulgare</name>
    <name type="common">Domesticated barley</name>
    <dbReference type="NCBI Taxonomy" id="112509"/>
    <lineage>
        <taxon>Eukaryota</taxon>
        <taxon>Viridiplantae</taxon>
        <taxon>Streptophyta</taxon>
        <taxon>Embryophyta</taxon>
        <taxon>Tracheophyta</taxon>
        <taxon>Spermatophyta</taxon>
        <taxon>Magnoliopsida</taxon>
        <taxon>Liliopsida</taxon>
        <taxon>Poales</taxon>
        <taxon>Poaceae</taxon>
        <taxon>BOP clade</taxon>
        <taxon>Pooideae</taxon>
        <taxon>Triticodae</taxon>
        <taxon>Triticeae</taxon>
        <taxon>Hordeinae</taxon>
        <taxon>Hordeum</taxon>
    </lineage>
</organism>
<dbReference type="Gramene" id="HORVU.MOREX.r3.4HG0411230.1">
    <property type="protein sequence ID" value="HORVU.MOREX.r3.4HG0411230.1"/>
    <property type="gene ID" value="HORVU.MOREX.r3.4HG0411230"/>
</dbReference>
<name>A0A8I6XG22_HORVV</name>
<keyword evidence="3" id="KW-0238">DNA-binding</keyword>
<dbReference type="CDD" id="cd11393">
    <property type="entry name" value="bHLH_AtbHLH_like"/>
    <property type="match status" value="1"/>
</dbReference>
<keyword evidence="8" id="KW-1185">Reference proteome</keyword>
<dbReference type="SMART" id="SM00353">
    <property type="entry name" value="HLH"/>
    <property type="match status" value="1"/>
</dbReference>
<dbReference type="GO" id="GO:0046983">
    <property type="term" value="F:protein dimerization activity"/>
    <property type="evidence" value="ECO:0007669"/>
    <property type="project" value="InterPro"/>
</dbReference>
<dbReference type="InterPro" id="IPR011598">
    <property type="entry name" value="bHLH_dom"/>
</dbReference>
<reference evidence="7" key="2">
    <citation type="submission" date="2020-10" db="EMBL/GenBank/DDBJ databases">
        <authorList>
            <person name="Scholz U."/>
            <person name="Mascher M."/>
            <person name="Fiebig A."/>
        </authorList>
    </citation>
    <scope>NUCLEOTIDE SEQUENCE [LARGE SCALE GENOMIC DNA]</scope>
    <source>
        <strain evidence="7">cv. Morex</strain>
    </source>
</reference>
<dbReference type="PANTHER" id="PTHR45855:SF24">
    <property type="entry name" value="HELIX-LOOP-HELIX DNA-BINDING DOMAIN CONTAINING PROTEIN, EXPRESSED"/>
    <property type="match status" value="1"/>
</dbReference>
<evidence type="ECO:0000256" key="5">
    <source>
        <dbReference type="SAM" id="MobiDB-lite"/>
    </source>
</evidence>
<dbReference type="AlphaFoldDB" id="A0A8I6XG22"/>
<feature type="region of interest" description="Disordered" evidence="5">
    <location>
        <begin position="136"/>
        <end position="184"/>
    </location>
</feature>
<keyword evidence="4" id="KW-0804">Transcription</keyword>
<dbReference type="PROSITE" id="PS50888">
    <property type="entry name" value="BHLH"/>
    <property type="match status" value="1"/>
</dbReference>
<sequence length="333" mass="36699">MYYTDREGERERQTDTVDRTTTYIPRFFQPWAERWTDDPATDPWWYPDDCPGEATPFAAAAAGDDEFLDIEGLLGLAWEGAALEPPQASAAALPPSEDMMAAWLYPIVSGEDNAGDGPMLKSQPSTMAMGMTERKGKLPATDGMHDVKDTHITSDSSERRKAASGSSNRTRLSRHSDTHNVTEKRRRCKITDRLRTLQQLVPGCEKSNQASTLEQTIQYMKSLQQQVQEMKVSPAQAVYPVMQAALAPAIAMPLAPPDAVAPGTVAAGGRVPLLPAGMAPFRAMLPYPPYYHAVMVPAPAYRPQPVASAAPEGQCLVSTEQRCNKERRRRRRL</sequence>
<dbReference type="GO" id="GO:0005634">
    <property type="term" value="C:nucleus"/>
    <property type="evidence" value="ECO:0000318"/>
    <property type="project" value="GO_Central"/>
</dbReference>
<dbReference type="InterPro" id="IPR036638">
    <property type="entry name" value="HLH_DNA-bd_sf"/>
</dbReference>
<dbReference type="SMR" id="A0A8I6XG22"/>
<dbReference type="Gene3D" id="4.10.280.10">
    <property type="entry name" value="Helix-loop-helix DNA-binding domain"/>
    <property type="match status" value="1"/>
</dbReference>
<reference evidence="7" key="3">
    <citation type="submission" date="2022-01" db="UniProtKB">
        <authorList>
            <consortium name="EnsemblPlants"/>
        </authorList>
    </citation>
    <scope>IDENTIFICATION</scope>
    <source>
        <strain evidence="7">subsp. vulgare</strain>
    </source>
</reference>
<dbReference type="PANTHER" id="PTHR45855">
    <property type="entry name" value="TRANSCRIPTION FACTOR PIF1-RELATED"/>
    <property type="match status" value="1"/>
</dbReference>
<dbReference type="InterPro" id="IPR045239">
    <property type="entry name" value="bHLH95_bHLH"/>
</dbReference>
<dbReference type="GO" id="GO:0003677">
    <property type="term" value="F:DNA binding"/>
    <property type="evidence" value="ECO:0007669"/>
    <property type="project" value="UniProtKB-KW"/>
</dbReference>
<comment type="similarity">
    <text evidence="1">Belongs to the bHLH protein family.</text>
</comment>
<evidence type="ECO:0000256" key="3">
    <source>
        <dbReference type="ARBA" id="ARBA00023125"/>
    </source>
</evidence>
<evidence type="ECO:0000313" key="8">
    <source>
        <dbReference type="Proteomes" id="UP000011116"/>
    </source>
</evidence>
<dbReference type="Proteomes" id="UP000011116">
    <property type="component" value="Chromosome 4H"/>
</dbReference>
<feature type="compositionally biased region" description="Basic and acidic residues" evidence="5">
    <location>
        <begin position="143"/>
        <end position="161"/>
    </location>
</feature>
<reference evidence="8" key="1">
    <citation type="journal article" date="2012" name="Nature">
        <title>A physical, genetic and functional sequence assembly of the barley genome.</title>
        <authorList>
            <consortium name="The International Barley Genome Sequencing Consortium"/>
            <person name="Mayer K.F."/>
            <person name="Waugh R."/>
            <person name="Brown J.W."/>
            <person name="Schulman A."/>
            <person name="Langridge P."/>
            <person name="Platzer M."/>
            <person name="Fincher G.B."/>
            <person name="Muehlbauer G.J."/>
            <person name="Sato K."/>
            <person name="Close T.J."/>
            <person name="Wise R.P."/>
            <person name="Stein N."/>
        </authorList>
    </citation>
    <scope>NUCLEOTIDE SEQUENCE [LARGE SCALE GENOMIC DNA]</scope>
    <source>
        <strain evidence="8">cv. Morex</strain>
    </source>
</reference>
<keyword evidence="2" id="KW-0805">Transcription regulation</keyword>
<evidence type="ECO:0000259" key="6">
    <source>
        <dbReference type="PROSITE" id="PS50888"/>
    </source>
</evidence>
<dbReference type="EnsemblPlants" id="HORVU.MOREX.r3.4HG0411230.1">
    <property type="protein sequence ID" value="HORVU.MOREX.r3.4HG0411230.1"/>
    <property type="gene ID" value="HORVU.MOREX.r3.4HG0411230"/>
</dbReference>
<protein>
    <recommendedName>
        <fullName evidence="6">BHLH domain-containing protein</fullName>
    </recommendedName>
</protein>
<feature type="compositionally biased region" description="Basic and acidic residues" evidence="5">
    <location>
        <begin position="174"/>
        <end position="184"/>
    </location>
</feature>